<dbReference type="InterPro" id="IPR043129">
    <property type="entry name" value="ATPase_NBD"/>
</dbReference>
<dbReference type="GO" id="GO:0016301">
    <property type="term" value="F:kinase activity"/>
    <property type="evidence" value="ECO:0007669"/>
    <property type="project" value="UniProtKB-KW"/>
</dbReference>
<comment type="similarity">
    <text evidence="1">Belongs to the ROK (NagC/XylR) family.</text>
</comment>
<sequence length="368" mass="38377">MVTAKPSLDLLRSMTDEHVLRAIMRHGRLTRTEIAALTGISKPTISDGVRRLTESGVLADTGERTTGRGRAGSYYSLVPATGAALVAEITPRGVLGEAVDAFGDVVAGARAELGRAPGREKAAAALNEVAGQLADRVPLRCAVISAADPVDRSTGRLVHLPDEPFLVGDLDPVAVLAPFVSGEIEVDNDVNWSARAERDGGCAAGVEDFVYLHLGEGLGAAVVADGEVRRGGNGLTGEIAHVITTGPGGVAMPFTEFFRATDLRQPGTAAVDVDALRARCSDGLLPQLAEAIRGVVLALIAFTDPRLVVLGGTWGRDPALLGALADQATSPREVAYARAELESPEIAGARSHAIDALRDRIIRQAAER</sequence>
<dbReference type="CDD" id="cd00090">
    <property type="entry name" value="HTH_ARSR"/>
    <property type="match status" value="1"/>
</dbReference>
<accession>A0A561U788</accession>
<dbReference type="InterPro" id="IPR036390">
    <property type="entry name" value="WH_DNA-bd_sf"/>
</dbReference>
<dbReference type="OrthoDB" id="3189808at2"/>
<dbReference type="Pfam" id="PF00480">
    <property type="entry name" value="ROK"/>
    <property type="match status" value="1"/>
</dbReference>
<name>A0A561U788_9PSEU</name>
<dbReference type="Gene3D" id="3.30.420.40">
    <property type="match status" value="2"/>
</dbReference>
<organism evidence="2 3">
    <name type="scientific">Saccharopolyspora dendranthemae</name>
    <dbReference type="NCBI Taxonomy" id="1181886"/>
    <lineage>
        <taxon>Bacteria</taxon>
        <taxon>Bacillati</taxon>
        <taxon>Actinomycetota</taxon>
        <taxon>Actinomycetes</taxon>
        <taxon>Pseudonocardiales</taxon>
        <taxon>Pseudonocardiaceae</taxon>
        <taxon>Saccharopolyspora</taxon>
    </lineage>
</organism>
<dbReference type="SUPFAM" id="SSF53067">
    <property type="entry name" value="Actin-like ATPase domain"/>
    <property type="match status" value="1"/>
</dbReference>
<dbReference type="InterPro" id="IPR000600">
    <property type="entry name" value="ROK"/>
</dbReference>
<evidence type="ECO:0000256" key="1">
    <source>
        <dbReference type="ARBA" id="ARBA00006479"/>
    </source>
</evidence>
<dbReference type="PRINTS" id="PR00033">
    <property type="entry name" value="HTHASNC"/>
</dbReference>
<dbReference type="Pfam" id="PF13412">
    <property type="entry name" value="HTH_24"/>
    <property type="match status" value="1"/>
</dbReference>
<evidence type="ECO:0000313" key="3">
    <source>
        <dbReference type="Proteomes" id="UP000316184"/>
    </source>
</evidence>
<dbReference type="PANTHER" id="PTHR18964:SF149">
    <property type="entry name" value="BIFUNCTIONAL UDP-N-ACETYLGLUCOSAMINE 2-EPIMERASE_N-ACETYLMANNOSAMINE KINASE"/>
    <property type="match status" value="1"/>
</dbReference>
<keyword evidence="2" id="KW-0808">Transferase</keyword>
<protein>
    <submittedName>
        <fullName evidence="2">Putative NBD/HSP70 family sugar kinase</fullName>
    </submittedName>
</protein>
<dbReference type="SUPFAM" id="SSF46785">
    <property type="entry name" value="Winged helix' DNA-binding domain"/>
    <property type="match status" value="1"/>
</dbReference>
<evidence type="ECO:0000313" key="2">
    <source>
        <dbReference type="EMBL" id="TWF95231.1"/>
    </source>
</evidence>
<proteinExistence type="inferred from homology"/>
<dbReference type="PANTHER" id="PTHR18964">
    <property type="entry name" value="ROK (REPRESSOR, ORF, KINASE) FAMILY"/>
    <property type="match status" value="1"/>
</dbReference>
<comment type="caution">
    <text evidence="2">The sequence shown here is derived from an EMBL/GenBank/DDBJ whole genome shotgun (WGS) entry which is preliminary data.</text>
</comment>
<dbReference type="GO" id="GO:0043565">
    <property type="term" value="F:sequence-specific DNA binding"/>
    <property type="evidence" value="ECO:0007669"/>
    <property type="project" value="InterPro"/>
</dbReference>
<dbReference type="AlphaFoldDB" id="A0A561U788"/>
<gene>
    <name evidence="2" type="ORF">FHU35_12225</name>
</gene>
<keyword evidence="2" id="KW-0418">Kinase</keyword>
<dbReference type="Gene3D" id="1.10.10.10">
    <property type="entry name" value="Winged helix-like DNA-binding domain superfamily/Winged helix DNA-binding domain"/>
    <property type="match status" value="1"/>
</dbReference>
<dbReference type="InterPro" id="IPR000485">
    <property type="entry name" value="AsnC-type_HTH_dom"/>
</dbReference>
<dbReference type="RefSeq" id="WP_145738243.1">
    <property type="nucleotide sequence ID" value="NZ_VIWX01000002.1"/>
</dbReference>
<keyword evidence="3" id="KW-1185">Reference proteome</keyword>
<dbReference type="InterPro" id="IPR036388">
    <property type="entry name" value="WH-like_DNA-bd_sf"/>
</dbReference>
<dbReference type="Proteomes" id="UP000316184">
    <property type="component" value="Unassembled WGS sequence"/>
</dbReference>
<reference evidence="2 3" key="1">
    <citation type="submission" date="2019-06" db="EMBL/GenBank/DDBJ databases">
        <title>Sequencing the genomes of 1000 actinobacteria strains.</title>
        <authorList>
            <person name="Klenk H.-P."/>
        </authorList>
    </citation>
    <scope>NUCLEOTIDE SEQUENCE [LARGE SCALE GENOMIC DNA]</scope>
    <source>
        <strain evidence="2 3">DSM 46699</strain>
    </source>
</reference>
<dbReference type="InterPro" id="IPR011991">
    <property type="entry name" value="ArsR-like_HTH"/>
</dbReference>
<dbReference type="EMBL" id="VIWX01000002">
    <property type="protein sequence ID" value="TWF95231.1"/>
    <property type="molecule type" value="Genomic_DNA"/>
</dbReference>